<dbReference type="InParanoid" id="A0A0D1ZWE7"/>
<dbReference type="RefSeq" id="XP_016208224.1">
    <property type="nucleotide sequence ID" value="XM_016363949.1"/>
</dbReference>
<evidence type="ECO:0000313" key="4">
    <source>
        <dbReference type="Proteomes" id="UP000053259"/>
    </source>
</evidence>
<protein>
    <submittedName>
        <fullName evidence="3">Uncharacterized protein</fullName>
    </submittedName>
</protein>
<dbReference type="AlphaFoldDB" id="A0A0D1ZWE7"/>
<proteinExistence type="predicted"/>
<evidence type="ECO:0000256" key="2">
    <source>
        <dbReference type="SAM" id="Phobius"/>
    </source>
</evidence>
<gene>
    <name evidence="3" type="ORF">PV09_09807</name>
</gene>
<dbReference type="HOGENOM" id="CLU_2199024_0_0_1"/>
<keyword evidence="2" id="KW-1133">Transmembrane helix</keyword>
<evidence type="ECO:0000256" key="1">
    <source>
        <dbReference type="SAM" id="MobiDB-lite"/>
    </source>
</evidence>
<keyword evidence="2" id="KW-0812">Transmembrane</keyword>
<evidence type="ECO:0000313" key="3">
    <source>
        <dbReference type="EMBL" id="KIV98354.1"/>
    </source>
</evidence>
<feature type="region of interest" description="Disordered" evidence="1">
    <location>
        <begin position="1"/>
        <end position="27"/>
    </location>
</feature>
<reference evidence="3 4" key="1">
    <citation type="submission" date="2015-01" db="EMBL/GenBank/DDBJ databases">
        <title>The Genome Sequence of Ochroconis gallopava CBS43764.</title>
        <authorList>
            <consortium name="The Broad Institute Genomics Platform"/>
            <person name="Cuomo C."/>
            <person name="de Hoog S."/>
            <person name="Gorbushina A."/>
            <person name="Stielow B."/>
            <person name="Teixiera M."/>
            <person name="Abouelleil A."/>
            <person name="Chapman S.B."/>
            <person name="Priest M."/>
            <person name="Young S.K."/>
            <person name="Wortman J."/>
            <person name="Nusbaum C."/>
            <person name="Birren B."/>
        </authorList>
    </citation>
    <scope>NUCLEOTIDE SEQUENCE [LARGE SCALE GENOMIC DNA]</scope>
    <source>
        <strain evidence="3 4">CBS 43764</strain>
    </source>
</reference>
<accession>A0A0D1ZWE7</accession>
<dbReference type="GeneID" id="27317780"/>
<keyword evidence="4" id="KW-1185">Reference proteome</keyword>
<dbReference type="Proteomes" id="UP000053259">
    <property type="component" value="Unassembled WGS sequence"/>
</dbReference>
<organism evidence="3 4">
    <name type="scientific">Verruconis gallopava</name>
    <dbReference type="NCBI Taxonomy" id="253628"/>
    <lineage>
        <taxon>Eukaryota</taxon>
        <taxon>Fungi</taxon>
        <taxon>Dikarya</taxon>
        <taxon>Ascomycota</taxon>
        <taxon>Pezizomycotina</taxon>
        <taxon>Dothideomycetes</taxon>
        <taxon>Pleosporomycetidae</taxon>
        <taxon>Venturiales</taxon>
        <taxon>Sympoventuriaceae</taxon>
        <taxon>Verruconis</taxon>
    </lineage>
</organism>
<keyword evidence="2" id="KW-0472">Membrane</keyword>
<dbReference type="VEuPathDB" id="FungiDB:PV09_09807"/>
<feature type="transmembrane region" description="Helical" evidence="2">
    <location>
        <begin position="55"/>
        <end position="81"/>
    </location>
</feature>
<name>A0A0D1ZWE7_9PEZI</name>
<feature type="compositionally biased region" description="Low complexity" evidence="1">
    <location>
        <begin position="1"/>
        <end position="12"/>
    </location>
</feature>
<sequence>MNSKSSSRTSSSLAMTKGWGQETIGTGVPRGKEIEGYKREGSWLIGEEISNSVCFALSACFVCFASLRVVCFALHTLFYSLRFYKLYLARLIRPTTYTYLIHSTDSSL</sequence>
<dbReference type="EMBL" id="KN847736">
    <property type="protein sequence ID" value="KIV98354.1"/>
    <property type="molecule type" value="Genomic_DNA"/>
</dbReference>